<keyword evidence="6" id="KW-0862">Zinc</keyword>
<dbReference type="PANTHER" id="PTHR24394:SF48">
    <property type="entry name" value="ZINC FINGER PROTEIN 771"/>
    <property type="match status" value="1"/>
</dbReference>
<dbReference type="FunFam" id="3.30.160.60:FF:000478">
    <property type="entry name" value="Zinc finger protein 133"/>
    <property type="match status" value="1"/>
</dbReference>
<dbReference type="Proteomes" id="UP000308365">
    <property type="component" value="Unassembled WGS sequence"/>
</dbReference>
<keyword evidence="8" id="KW-0238">DNA-binding</keyword>
<comment type="caution">
    <text evidence="14">The sequence shown here is derived from an EMBL/GenBank/DDBJ whole genome shotgun (WGS) entry which is preliminary data.</text>
</comment>
<dbReference type="FunFam" id="3.30.160.60:FF:002343">
    <property type="entry name" value="Zinc finger protein 33A"/>
    <property type="match status" value="1"/>
</dbReference>
<gene>
    <name evidence="14" type="ORF">EI555_008874</name>
</gene>
<evidence type="ECO:0000313" key="14">
    <source>
        <dbReference type="EMBL" id="TKC41123.1"/>
    </source>
</evidence>
<evidence type="ECO:0000256" key="3">
    <source>
        <dbReference type="ARBA" id="ARBA00022723"/>
    </source>
</evidence>
<dbReference type="FunFam" id="3.30.160.60:FF:000029">
    <property type="entry name" value="GLI family zinc finger 4"/>
    <property type="match status" value="1"/>
</dbReference>
<feature type="domain" description="C2H2-type" evidence="13">
    <location>
        <begin position="87"/>
        <end position="114"/>
    </location>
</feature>
<dbReference type="SMART" id="SM00355">
    <property type="entry name" value="ZnF_C2H2"/>
    <property type="match status" value="5"/>
</dbReference>
<feature type="domain" description="C2H2-type" evidence="13">
    <location>
        <begin position="143"/>
        <end position="170"/>
    </location>
</feature>
<feature type="domain" description="C2H2-type" evidence="13">
    <location>
        <begin position="59"/>
        <end position="86"/>
    </location>
</feature>
<dbReference type="InterPro" id="IPR036236">
    <property type="entry name" value="Znf_C2H2_sf"/>
</dbReference>
<keyword evidence="3" id="KW-0479">Metal-binding</keyword>
<evidence type="ECO:0000256" key="5">
    <source>
        <dbReference type="ARBA" id="ARBA00022771"/>
    </source>
</evidence>
<evidence type="ECO:0000313" key="15">
    <source>
        <dbReference type="Proteomes" id="UP000308365"/>
    </source>
</evidence>
<dbReference type="Gene3D" id="3.30.160.60">
    <property type="entry name" value="Classic Zinc Finger"/>
    <property type="match status" value="5"/>
</dbReference>
<evidence type="ECO:0000256" key="6">
    <source>
        <dbReference type="ARBA" id="ARBA00022833"/>
    </source>
</evidence>
<organism evidence="14 15">
    <name type="scientific">Monodon monoceros</name>
    <name type="common">Narwhal</name>
    <name type="synonym">Ceratodon monodon</name>
    <dbReference type="NCBI Taxonomy" id="40151"/>
    <lineage>
        <taxon>Eukaryota</taxon>
        <taxon>Metazoa</taxon>
        <taxon>Chordata</taxon>
        <taxon>Craniata</taxon>
        <taxon>Vertebrata</taxon>
        <taxon>Euteleostomi</taxon>
        <taxon>Mammalia</taxon>
        <taxon>Eutheria</taxon>
        <taxon>Laurasiatheria</taxon>
        <taxon>Artiodactyla</taxon>
        <taxon>Whippomorpha</taxon>
        <taxon>Cetacea</taxon>
        <taxon>Odontoceti</taxon>
        <taxon>Monodontidae</taxon>
        <taxon>Monodon</taxon>
    </lineage>
</organism>
<evidence type="ECO:0000256" key="4">
    <source>
        <dbReference type="ARBA" id="ARBA00022737"/>
    </source>
</evidence>
<keyword evidence="5 11" id="KW-0863">Zinc-finger</keyword>
<dbReference type="EMBL" id="RWIC01000674">
    <property type="protein sequence ID" value="TKC41123.1"/>
    <property type="molecule type" value="Genomic_DNA"/>
</dbReference>
<dbReference type="GO" id="GO:0000981">
    <property type="term" value="F:DNA-binding transcription factor activity, RNA polymerase II-specific"/>
    <property type="evidence" value="ECO:0007669"/>
    <property type="project" value="TreeGrafter"/>
</dbReference>
<protein>
    <recommendedName>
        <fullName evidence="13">C2H2-type domain-containing protein</fullName>
    </recommendedName>
</protein>
<evidence type="ECO:0000256" key="11">
    <source>
        <dbReference type="PROSITE-ProRule" id="PRU00042"/>
    </source>
</evidence>
<feature type="non-terminal residue" evidence="14">
    <location>
        <position position="1"/>
    </location>
</feature>
<dbReference type="PANTHER" id="PTHR24394">
    <property type="entry name" value="ZINC FINGER PROTEIN"/>
    <property type="match status" value="1"/>
</dbReference>
<dbReference type="GO" id="GO:0005634">
    <property type="term" value="C:nucleus"/>
    <property type="evidence" value="ECO:0007669"/>
    <property type="project" value="UniProtKB-SubCell"/>
</dbReference>
<sequence length="446" mass="50278">RLKENPPHATATGTCDGDSGGSDRGDAPRGLAQYSPSGFGPGPGDQRPGTRLEPGKKLYNCAECGKSFSQSTDLRIHQRVHTRKKPFVCDTCGKAFSYNRNLHVHQRVHTGEKAFKCEECGKGFHQSPNPRIHWRVHTGAKPYKCEECCESFRQNVDLQEHQRVHTRETISMRETCRCEECGKDFDHSESSRSPENETADVMDRVYLRINTGENPFICAKCSKGFGKSTNLEFHKSPQESNVTNVQGFLRTQSFSAERLRRGETIDFSVCGWGFRYSTNLHAHQSPCVKGLANVLSGLRVSASTKTFAIMEASMQERNPIKEVMVVRVITELLILEVIRVHMGEKPDPHEEHSKGFTRCSTPLHYTSHSHSGEEYISVVHVVRIFLSVKLGIRKRAHGERDPINVMSVVRLLSGFNTSHSSENPHKRKIDMNKCDMDFSQKGNIHL</sequence>
<dbReference type="SUPFAM" id="SSF57667">
    <property type="entry name" value="beta-beta-alpha zinc fingers"/>
    <property type="match status" value="3"/>
</dbReference>
<evidence type="ECO:0000256" key="1">
    <source>
        <dbReference type="ARBA" id="ARBA00004123"/>
    </source>
</evidence>
<evidence type="ECO:0000256" key="9">
    <source>
        <dbReference type="ARBA" id="ARBA00023163"/>
    </source>
</evidence>
<evidence type="ECO:0000256" key="10">
    <source>
        <dbReference type="ARBA" id="ARBA00023242"/>
    </source>
</evidence>
<evidence type="ECO:0000259" key="13">
    <source>
        <dbReference type="PROSITE" id="PS50157"/>
    </source>
</evidence>
<proteinExistence type="inferred from homology"/>
<feature type="region of interest" description="Disordered" evidence="12">
    <location>
        <begin position="1"/>
        <end position="51"/>
    </location>
</feature>
<reference evidence="15" key="1">
    <citation type="journal article" date="2019" name="IScience">
        <title>Narwhal Genome Reveals Long-Term Low Genetic Diversity despite Current Large Abundance Size.</title>
        <authorList>
            <person name="Westbury M.V."/>
            <person name="Petersen B."/>
            <person name="Garde E."/>
            <person name="Heide-Jorgensen M.P."/>
            <person name="Lorenzen E.D."/>
        </authorList>
    </citation>
    <scope>NUCLEOTIDE SEQUENCE [LARGE SCALE GENOMIC DNA]</scope>
</reference>
<comment type="similarity">
    <text evidence="2">Belongs to the krueppel C2H2-type zinc-finger protein family.</text>
</comment>
<evidence type="ECO:0000256" key="2">
    <source>
        <dbReference type="ARBA" id="ARBA00006991"/>
    </source>
</evidence>
<evidence type="ECO:0000256" key="12">
    <source>
        <dbReference type="SAM" id="MobiDB-lite"/>
    </source>
</evidence>
<keyword evidence="7" id="KW-0805">Transcription regulation</keyword>
<dbReference type="GO" id="GO:0008270">
    <property type="term" value="F:zinc ion binding"/>
    <property type="evidence" value="ECO:0007669"/>
    <property type="project" value="UniProtKB-KW"/>
</dbReference>
<name>A0A4U1EWQ5_MONMO</name>
<evidence type="ECO:0000256" key="7">
    <source>
        <dbReference type="ARBA" id="ARBA00023015"/>
    </source>
</evidence>
<dbReference type="Pfam" id="PF00096">
    <property type="entry name" value="zf-C2H2"/>
    <property type="match status" value="3"/>
</dbReference>
<dbReference type="AlphaFoldDB" id="A0A4U1EWQ5"/>
<dbReference type="FunFam" id="3.30.160.60:FF:000561">
    <property type="entry name" value="Zinc finger protein 30 homolog"/>
    <property type="match status" value="1"/>
</dbReference>
<feature type="domain" description="C2H2-type" evidence="13">
    <location>
        <begin position="115"/>
        <end position="142"/>
    </location>
</feature>
<dbReference type="PROSITE" id="PS00028">
    <property type="entry name" value="ZINC_FINGER_C2H2_1"/>
    <property type="match status" value="4"/>
</dbReference>
<dbReference type="InterPro" id="IPR013087">
    <property type="entry name" value="Znf_C2H2_type"/>
</dbReference>
<keyword evidence="4" id="KW-0677">Repeat</keyword>
<accession>A0A4U1EWQ5</accession>
<keyword evidence="9" id="KW-0804">Transcription</keyword>
<keyword evidence="10" id="KW-0539">Nucleus</keyword>
<dbReference type="GO" id="GO:0003677">
    <property type="term" value="F:DNA binding"/>
    <property type="evidence" value="ECO:0007669"/>
    <property type="project" value="UniProtKB-KW"/>
</dbReference>
<comment type="subcellular location">
    <subcellularLocation>
        <location evidence="1">Nucleus</location>
    </subcellularLocation>
</comment>
<evidence type="ECO:0000256" key="8">
    <source>
        <dbReference type="ARBA" id="ARBA00023125"/>
    </source>
</evidence>
<dbReference type="PROSITE" id="PS50157">
    <property type="entry name" value="ZINC_FINGER_C2H2_2"/>
    <property type="match status" value="4"/>
</dbReference>